<gene>
    <name evidence="1" type="ORF">RCOM_2107760</name>
</gene>
<protein>
    <submittedName>
        <fullName evidence="1">Uncharacterized protein</fullName>
    </submittedName>
</protein>
<dbReference type="EMBL" id="EQ999430">
    <property type="protein sequence ID" value="EEF21755.1"/>
    <property type="molecule type" value="Genomic_DNA"/>
</dbReference>
<accession>B9TQV9</accession>
<evidence type="ECO:0000313" key="2">
    <source>
        <dbReference type="Proteomes" id="UP000008311"/>
    </source>
</evidence>
<proteinExistence type="predicted"/>
<feature type="non-terminal residue" evidence="1">
    <location>
        <position position="1"/>
    </location>
</feature>
<dbReference type="AlphaFoldDB" id="B9TQV9"/>
<reference evidence="2" key="1">
    <citation type="journal article" date="2010" name="Nat. Biotechnol.">
        <title>Draft genome sequence of the oilseed species Ricinus communis.</title>
        <authorList>
            <person name="Chan A.P."/>
            <person name="Crabtree J."/>
            <person name="Zhao Q."/>
            <person name="Lorenzi H."/>
            <person name="Orvis J."/>
            <person name="Puiu D."/>
            <person name="Melake-Berhan A."/>
            <person name="Jones K.M."/>
            <person name="Redman J."/>
            <person name="Chen G."/>
            <person name="Cahoon E.B."/>
            <person name="Gedil M."/>
            <person name="Stanke M."/>
            <person name="Haas B.J."/>
            <person name="Wortman J.R."/>
            <person name="Fraser-Liggett C.M."/>
            <person name="Ravel J."/>
            <person name="Rabinowicz P.D."/>
        </authorList>
    </citation>
    <scope>NUCLEOTIDE SEQUENCE [LARGE SCALE GENOMIC DNA]</scope>
    <source>
        <strain evidence="2">cv. Hale</strain>
    </source>
</reference>
<dbReference type="InParanoid" id="B9TQV9"/>
<name>B9TQV9_RICCO</name>
<keyword evidence="2" id="KW-1185">Reference proteome</keyword>
<dbReference type="Proteomes" id="UP000008311">
    <property type="component" value="Unassembled WGS sequence"/>
</dbReference>
<evidence type="ECO:0000313" key="1">
    <source>
        <dbReference type="EMBL" id="EEF21755.1"/>
    </source>
</evidence>
<organism evidence="1 2">
    <name type="scientific">Ricinus communis</name>
    <name type="common">Castor bean</name>
    <dbReference type="NCBI Taxonomy" id="3988"/>
    <lineage>
        <taxon>Eukaryota</taxon>
        <taxon>Viridiplantae</taxon>
        <taxon>Streptophyta</taxon>
        <taxon>Embryophyta</taxon>
        <taxon>Tracheophyta</taxon>
        <taxon>Spermatophyta</taxon>
        <taxon>Magnoliopsida</taxon>
        <taxon>eudicotyledons</taxon>
        <taxon>Gunneridae</taxon>
        <taxon>Pentapetalae</taxon>
        <taxon>rosids</taxon>
        <taxon>fabids</taxon>
        <taxon>Malpighiales</taxon>
        <taxon>Euphorbiaceae</taxon>
        <taxon>Acalyphoideae</taxon>
        <taxon>Acalypheae</taxon>
        <taxon>Ricinus</taxon>
    </lineage>
</organism>
<sequence length="100" mass="10738">APRQAGELVADRSAVARGQAAADFLEQQDVETGTECQHTVDDAVEVGPVVLRTGALDVPGDQCEHGGPFETVRLARHRCRGLMQLRRARRTAGPAYGLCK</sequence>